<feature type="region of interest" description="Disordered" evidence="7">
    <location>
        <begin position="120"/>
        <end position="152"/>
    </location>
</feature>
<keyword evidence="11" id="KW-1185">Reference proteome</keyword>
<proteinExistence type="inferred from homology"/>
<dbReference type="SUPFAM" id="SSF63848">
    <property type="entry name" value="Cell-division inhibitor MinC, C-terminal domain"/>
    <property type="match status" value="1"/>
</dbReference>
<dbReference type="Pfam" id="PF05209">
    <property type="entry name" value="MinC_N"/>
    <property type="match status" value="1"/>
</dbReference>
<evidence type="ECO:0000256" key="4">
    <source>
        <dbReference type="ARBA" id="ARBA00023306"/>
    </source>
</evidence>
<dbReference type="InterPro" id="IPR005526">
    <property type="entry name" value="Septum_form_inhib_MinC_C"/>
</dbReference>
<protein>
    <recommendedName>
        <fullName evidence="6">Probable septum site-determining protein MinC</fullName>
    </recommendedName>
</protein>
<evidence type="ECO:0000313" key="11">
    <source>
        <dbReference type="Proteomes" id="UP000765845"/>
    </source>
</evidence>
<evidence type="ECO:0000256" key="6">
    <source>
        <dbReference type="HAMAP-Rule" id="MF_00267"/>
    </source>
</evidence>
<dbReference type="NCBIfam" id="TIGR01222">
    <property type="entry name" value="minC"/>
    <property type="match status" value="1"/>
</dbReference>
<evidence type="ECO:0000256" key="2">
    <source>
        <dbReference type="ARBA" id="ARBA00022618"/>
    </source>
</evidence>
<feature type="domain" description="Septum formation inhibitor MinC C-terminal" evidence="8">
    <location>
        <begin position="152"/>
        <end position="252"/>
    </location>
</feature>
<sequence>MDSKSQNAELPFASTAQFRLKAGLFPLTQLDISHYERDAFTEQLAQKAAEAPAFFQHTPVVLNFDTFEGTLTPPLGEICGLCREHGLMPAALRSGDDAILTQATDLALAIMPAGKTKVSEVASTAPPAPDPAPAKEEAPSPEPLPSAGPTKVVNTPIRSGQQVYAAGGDLIVLSSVSAGAEVLADGNIHVYGALRGRALAGVRGDTSARIFCQSLEAELVSIAGNFKLDEDMRAEHWKAPRQIHLDEQTLVIQPLS</sequence>
<evidence type="ECO:0000259" key="8">
    <source>
        <dbReference type="Pfam" id="PF03775"/>
    </source>
</evidence>
<feature type="domain" description="Septum formation inhibitor MinC N-terminal" evidence="9">
    <location>
        <begin position="18"/>
        <end position="89"/>
    </location>
</feature>
<dbReference type="InterPro" id="IPR036145">
    <property type="entry name" value="MinC_C_sf"/>
</dbReference>
<dbReference type="Gene3D" id="3.30.70.260">
    <property type="match status" value="1"/>
</dbReference>
<dbReference type="Proteomes" id="UP000765845">
    <property type="component" value="Unassembled WGS sequence"/>
</dbReference>
<dbReference type="HAMAP" id="MF_00267">
    <property type="entry name" value="MinC"/>
    <property type="match status" value="1"/>
</dbReference>
<comment type="function">
    <text evidence="5 6">Cell division inhibitor that blocks the formation of polar Z ring septums. Rapidly oscillates between the poles of the cell to destabilize FtsZ filaments that have formed before they mature into polar Z rings. Prevents FtsZ polymerization.</text>
</comment>
<evidence type="ECO:0000256" key="1">
    <source>
        <dbReference type="ARBA" id="ARBA00006291"/>
    </source>
</evidence>
<dbReference type="Gene3D" id="2.160.20.70">
    <property type="match status" value="1"/>
</dbReference>
<dbReference type="InterPro" id="IPR016098">
    <property type="entry name" value="CAP/MinC_C"/>
</dbReference>
<gene>
    <name evidence="6 10" type="primary">minC</name>
    <name evidence="10" type="ORF">HCU74_13940</name>
</gene>
<name>A0ABX1GJE4_9GAMM</name>
<dbReference type="EMBL" id="JAAWWK010000005">
    <property type="protein sequence ID" value="NKI18513.1"/>
    <property type="molecule type" value="Genomic_DNA"/>
</dbReference>
<evidence type="ECO:0000259" key="9">
    <source>
        <dbReference type="Pfam" id="PF05209"/>
    </source>
</evidence>
<reference evidence="10 11" key="1">
    <citation type="submission" date="2020-04" db="EMBL/GenBank/DDBJ databases">
        <authorList>
            <person name="Yoon J."/>
        </authorList>
    </citation>
    <scope>NUCLEOTIDE SEQUENCE [LARGE SCALE GENOMIC DNA]</scope>
    <source>
        <strain evidence="10 11">KMU-166</strain>
    </source>
</reference>
<evidence type="ECO:0000256" key="5">
    <source>
        <dbReference type="ARBA" id="ARBA00025606"/>
    </source>
</evidence>
<dbReference type="InterPro" id="IPR007874">
    <property type="entry name" value="MinC_N"/>
</dbReference>
<dbReference type="InterPro" id="IPR013033">
    <property type="entry name" value="MinC"/>
</dbReference>
<dbReference type="Pfam" id="PF03775">
    <property type="entry name" value="MinC_C"/>
    <property type="match status" value="1"/>
</dbReference>
<dbReference type="PANTHER" id="PTHR34108">
    <property type="entry name" value="SEPTUM SITE-DETERMINING PROTEIN MINC"/>
    <property type="match status" value="1"/>
</dbReference>
<comment type="caution">
    <text evidence="10">The sequence shown here is derived from an EMBL/GenBank/DDBJ whole genome shotgun (WGS) entry which is preliminary data.</text>
</comment>
<keyword evidence="3 6" id="KW-0717">Septation</keyword>
<organism evidence="10 11">
    <name type="scientific">Spongiibacter thalassae</name>
    <dbReference type="NCBI Taxonomy" id="2721624"/>
    <lineage>
        <taxon>Bacteria</taxon>
        <taxon>Pseudomonadati</taxon>
        <taxon>Pseudomonadota</taxon>
        <taxon>Gammaproteobacteria</taxon>
        <taxon>Cellvibrionales</taxon>
        <taxon>Spongiibacteraceae</taxon>
        <taxon>Spongiibacter</taxon>
    </lineage>
</organism>
<comment type="subunit">
    <text evidence="6">Interacts with MinD and FtsZ.</text>
</comment>
<keyword evidence="2 6" id="KW-0132">Cell division</keyword>
<evidence type="ECO:0000313" key="10">
    <source>
        <dbReference type="EMBL" id="NKI18513.1"/>
    </source>
</evidence>
<accession>A0ABX1GJE4</accession>
<dbReference type="RefSeq" id="WP_168451049.1">
    <property type="nucleotide sequence ID" value="NZ_JAAWWK010000005.1"/>
</dbReference>
<dbReference type="PANTHER" id="PTHR34108:SF1">
    <property type="entry name" value="SEPTUM SITE-DETERMINING PROTEIN MINC"/>
    <property type="match status" value="1"/>
</dbReference>
<evidence type="ECO:0000256" key="7">
    <source>
        <dbReference type="SAM" id="MobiDB-lite"/>
    </source>
</evidence>
<keyword evidence="4 6" id="KW-0131">Cell cycle</keyword>
<evidence type="ECO:0000256" key="3">
    <source>
        <dbReference type="ARBA" id="ARBA00023210"/>
    </source>
</evidence>
<comment type="similarity">
    <text evidence="1 6">Belongs to the MinC family.</text>
</comment>